<dbReference type="SMART" id="SM00198">
    <property type="entry name" value="SCP"/>
    <property type="match status" value="1"/>
</dbReference>
<dbReference type="OrthoDB" id="337038at2759"/>
<protein>
    <recommendedName>
        <fullName evidence="4">SCP domain-containing protein</fullName>
    </recommendedName>
</protein>
<accession>A0A4S4MAC5</accession>
<sequence length="576" mass="60848">MLSRYQLFSLAVALGIVNGVVASPACSRRSSDSCVTACRSKLGWPGYAMGTDAWGAVAKPYSGDLNSMVQSACGEPTGVSGGAATTANATEPAIAAPSPQSDISSSAVPSTSFPSVSTEAIIAPSASAAPTTTSTSTRASISTVVSSSSSASVHQEIASSSPVQPTTSSTPHTTSSSISVASPTSFSTSTASSIPTAKPSSSSSSSTKTQLIAAPATSSAVTSSTSTTSSSDISAYLTAHNTIRAEHGAADLTWSNDLAAAAQTWADKCIFEHSGGSLGPYGENLAAGTGDYSIANAVKDWTDEVSQYDASNPQPSHFTQVVWKATTQVGCAVQSCSGIFDASYGLAKFYVCEYSPAGNVIGQFANSSKQSWKNNIDVIIIGIAYAILIIMSIAFCLKRRIAVFRQLQKISKGYMATGKGEIPKSVHEYITQEYARACLIAYQALPKNAQQEGWGRPETKNSSVQYRRRLLDTVADLDLRARILIPSMPIPRPHDRILHHFRFIAPLIPRDEDGLSPLHYYDSAIQMARCAEREPTERQFEIGLAAARQIKKTLDECREEMLQGSTTELNHSPSVS</sequence>
<dbReference type="Proteomes" id="UP000310158">
    <property type="component" value="Unassembled WGS sequence"/>
</dbReference>
<evidence type="ECO:0000313" key="5">
    <source>
        <dbReference type="EMBL" id="THH21481.1"/>
    </source>
</evidence>
<evidence type="ECO:0000256" key="1">
    <source>
        <dbReference type="SAM" id="MobiDB-lite"/>
    </source>
</evidence>
<evidence type="ECO:0000256" key="2">
    <source>
        <dbReference type="SAM" id="Phobius"/>
    </source>
</evidence>
<keyword evidence="2" id="KW-0812">Transmembrane</keyword>
<reference evidence="5 6" key="1">
    <citation type="submission" date="2019-02" db="EMBL/GenBank/DDBJ databases">
        <title>Genome sequencing of the rare red list fungi Bondarzewia mesenterica.</title>
        <authorList>
            <person name="Buettner E."/>
            <person name="Kellner H."/>
        </authorList>
    </citation>
    <scope>NUCLEOTIDE SEQUENCE [LARGE SCALE GENOMIC DNA]</scope>
    <source>
        <strain evidence="5 6">DSM 108281</strain>
    </source>
</reference>
<dbReference type="PRINTS" id="PR00837">
    <property type="entry name" value="V5TPXLIKE"/>
</dbReference>
<evidence type="ECO:0000313" key="6">
    <source>
        <dbReference type="Proteomes" id="UP000310158"/>
    </source>
</evidence>
<name>A0A4S4MAC5_9AGAM</name>
<evidence type="ECO:0000256" key="3">
    <source>
        <dbReference type="SAM" id="SignalP"/>
    </source>
</evidence>
<feature type="transmembrane region" description="Helical" evidence="2">
    <location>
        <begin position="378"/>
        <end position="397"/>
    </location>
</feature>
<dbReference type="InterPro" id="IPR035940">
    <property type="entry name" value="CAP_sf"/>
</dbReference>
<comment type="caution">
    <text evidence="5">The sequence shown here is derived from an EMBL/GenBank/DDBJ whole genome shotgun (WGS) entry which is preliminary data.</text>
</comment>
<dbReference type="SUPFAM" id="SSF55797">
    <property type="entry name" value="PR-1-like"/>
    <property type="match status" value="1"/>
</dbReference>
<dbReference type="EMBL" id="SGPL01000002">
    <property type="protein sequence ID" value="THH21481.1"/>
    <property type="molecule type" value="Genomic_DNA"/>
</dbReference>
<keyword evidence="2" id="KW-1133">Transmembrane helix</keyword>
<feature type="domain" description="SCP" evidence="4">
    <location>
        <begin position="231"/>
        <end position="362"/>
    </location>
</feature>
<keyword evidence="6" id="KW-1185">Reference proteome</keyword>
<keyword evidence="2" id="KW-0472">Membrane</keyword>
<dbReference type="Pfam" id="PF00188">
    <property type="entry name" value="CAP"/>
    <property type="match status" value="1"/>
</dbReference>
<dbReference type="Gene3D" id="3.40.33.10">
    <property type="entry name" value="CAP"/>
    <property type="match status" value="1"/>
</dbReference>
<organism evidence="5 6">
    <name type="scientific">Bondarzewia mesenterica</name>
    <dbReference type="NCBI Taxonomy" id="1095465"/>
    <lineage>
        <taxon>Eukaryota</taxon>
        <taxon>Fungi</taxon>
        <taxon>Dikarya</taxon>
        <taxon>Basidiomycota</taxon>
        <taxon>Agaricomycotina</taxon>
        <taxon>Agaricomycetes</taxon>
        <taxon>Russulales</taxon>
        <taxon>Bondarzewiaceae</taxon>
        <taxon>Bondarzewia</taxon>
    </lineage>
</organism>
<feature type="chain" id="PRO_5020184082" description="SCP domain-containing protein" evidence="3">
    <location>
        <begin position="23"/>
        <end position="576"/>
    </location>
</feature>
<gene>
    <name evidence="5" type="ORF">EW146_g94</name>
</gene>
<dbReference type="InterPro" id="IPR001283">
    <property type="entry name" value="CRISP-related"/>
</dbReference>
<dbReference type="AlphaFoldDB" id="A0A4S4MAC5"/>
<proteinExistence type="predicted"/>
<dbReference type="PANTHER" id="PTHR10334">
    <property type="entry name" value="CYSTEINE-RICH SECRETORY PROTEIN-RELATED"/>
    <property type="match status" value="1"/>
</dbReference>
<feature type="signal peptide" evidence="3">
    <location>
        <begin position="1"/>
        <end position="22"/>
    </location>
</feature>
<keyword evidence="3" id="KW-0732">Signal</keyword>
<feature type="region of interest" description="Disordered" evidence="1">
    <location>
        <begin position="146"/>
        <end position="229"/>
    </location>
</feature>
<dbReference type="InterPro" id="IPR014044">
    <property type="entry name" value="CAP_dom"/>
</dbReference>
<evidence type="ECO:0000259" key="4">
    <source>
        <dbReference type="SMART" id="SM00198"/>
    </source>
</evidence>